<dbReference type="InterPro" id="IPR014044">
    <property type="entry name" value="CAP_dom"/>
</dbReference>
<gene>
    <name evidence="2" type="ORF">C7447_102301</name>
</gene>
<protein>
    <submittedName>
        <fullName evidence="2">Uncharacterized protein YkwD</fullName>
    </submittedName>
</protein>
<organism evidence="2 3">
    <name type="scientific">Tenacibaculum adriaticum</name>
    <dbReference type="NCBI Taxonomy" id="413713"/>
    <lineage>
        <taxon>Bacteria</taxon>
        <taxon>Pseudomonadati</taxon>
        <taxon>Bacteroidota</taxon>
        <taxon>Flavobacteriia</taxon>
        <taxon>Flavobacteriales</taxon>
        <taxon>Flavobacteriaceae</taxon>
        <taxon>Tenacibaculum</taxon>
    </lineage>
</organism>
<dbReference type="CDD" id="cd05379">
    <property type="entry name" value="CAP_bacterial"/>
    <property type="match status" value="1"/>
</dbReference>
<dbReference type="Gene3D" id="3.40.33.10">
    <property type="entry name" value="CAP"/>
    <property type="match status" value="1"/>
</dbReference>
<comment type="caution">
    <text evidence="2">The sequence shown here is derived from an EMBL/GenBank/DDBJ whole genome shotgun (WGS) entry which is preliminary data.</text>
</comment>
<dbReference type="PANTHER" id="PTHR31157:SF1">
    <property type="entry name" value="SCP DOMAIN-CONTAINING PROTEIN"/>
    <property type="match status" value="1"/>
</dbReference>
<dbReference type="AlphaFoldDB" id="A0A5S5DSS8"/>
<accession>A0A5S5DSS8</accession>
<dbReference type="SUPFAM" id="SSF55797">
    <property type="entry name" value="PR-1-like"/>
    <property type="match status" value="1"/>
</dbReference>
<dbReference type="Pfam" id="PF00188">
    <property type="entry name" value="CAP"/>
    <property type="match status" value="1"/>
</dbReference>
<dbReference type="PANTHER" id="PTHR31157">
    <property type="entry name" value="SCP DOMAIN-CONTAINING PROTEIN"/>
    <property type="match status" value="1"/>
</dbReference>
<proteinExistence type="predicted"/>
<reference evidence="2 3" key="1">
    <citation type="submission" date="2019-07" db="EMBL/GenBank/DDBJ databases">
        <title>Genomic Encyclopedia of Type Strains, Phase IV (KMG-IV): sequencing the most valuable type-strain genomes for metagenomic binning, comparative biology and taxonomic classification.</title>
        <authorList>
            <person name="Goeker M."/>
        </authorList>
    </citation>
    <scope>NUCLEOTIDE SEQUENCE [LARGE SCALE GENOMIC DNA]</scope>
    <source>
        <strain evidence="2 3">DSM 18961</strain>
    </source>
</reference>
<dbReference type="InterPro" id="IPR035940">
    <property type="entry name" value="CAP_sf"/>
</dbReference>
<evidence type="ECO:0000313" key="3">
    <source>
        <dbReference type="Proteomes" id="UP000323136"/>
    </source>
</evidence>
<feature type="domain" description="SCP" evidence="1">
    <location>
        <begin position="35"/>
        <end position="154"/>
    </location>
</feature>
<dbReference type="Proteomes" id="UP000323136">
    <property type="component" value="Unassembled WGS sequence"/>
</dbReference>
<dbReference type="EMBL" id="VNIA01000002">
    <property type="protein sequence ID" value="TYP98983.1"/>
    <property type="molecule type" value="Genomic_DNA"/>
</dbReference>
<keyword evidence="3" id="KW-1185">Reference proteome</keyword>
<dbReference type="RefSeq" id="WP_148869778.1">
    <property type="nucleotide sequence ID" value="NZ_VNIA01000002.1"/>
</dbReference>
<evidence type="ECO:0000259" key="1">
    <source>
        <dbReference type="Pfam" id="PF00188"/>
    </source>
</evidence>
<sequence length="423" mass="48907">MKKLFLLITFLSLQQLFSQMSATEETYLGEIMFKKVNLLRKKKGIHPLKRSKDLAEAAKFQTDFMSSNNTVNHFQEEEKLYKTPLKRVRYFTTDFDNVGENILKTRRINPPFVKRKLNLIANLIFNSWRKSPDYYKNMISGSFTYADFGFTYNPTLKQIFAAHVFANKEYKVSNQLSEYAFGIKTDTTNCNSLSKEYDHIYTNLGNSISIENDEVLLKYDNIDDLSKLLTGENDGFAIDLVTREQLQCNIPNKLDASPIYDGILLKPIYKNELFTNNKAENGHNFVVSLGEIPAFLKGKEISPNLIIIKENTKCDYRVPTPIKDNRFQLMTIEPKFEEPYIDLQNQGIYIAKELFFEFETSKSTTDKYTQANFDLDNVHSFDIKSYTSIDGSEKANEIIQNKRAAFIKKHIGDVLGFSLDFKN</sequence>
<dbReference type="OrthoDB" id="632640at2"/>
<evidence type="ECO:0000313" key="2">
    <source>
        <dbReference type="EMBL" id="TYP98983.1"/>
    </source>
</evidence>
<name>A0A5S5DSS8_9FLAO</name>